<dbReference type="GO" id="GO:0008233">
    <property type="term" value="F:peptidase activity"/>
    <property type="evidence" value="ECO:0007669"/>
    <property type="project" value="UniProtKB-KW"/>
</dbReference>
<keyword evidence="5 12" id="KW-0812">Transmembrane</keyword>
<evidence type="ECO:0000256" key="12">
    <source>
        <dbReference type="SAM" id="Phobius"/>
    </source>
</evidence>
<evidence type="ECO:0000256" key="6">
    <source>
        <dbReference type="ARBA" id="ARBA00022723"/>
    </source>
</evidence>
<dbReference type="RefSeq" id="WP_382401961.1">
    <property type="nucleotide sequence ID" value="NZ_JBHTNH010000029.1"/>
</dbReference>
<dbReference type="PANTHER" id="PTHR39188">
    <property type="entry name" value="MEMBRANE-ASSOCIATED ZINC METALLOPROTEASE M50B"/>
    <property type="match status" value="1"/>
</dbReference>
<evidence type="ECO:0000256" key="9">
    <source>
        <dbReference type="ARBA" id="ARBA00022989"/>
    </source>
</evidence>
<evidence type="ECO:0000256" key="10">
    <source>
        <dbReference type="ARBA" id="ARBA00023049"/>
    </source>
</evidence>
<dbReference type="Proteomes" id="UP001597178">
    <property type="component" value="Unassembled WGS sequence"/>
</dbReference>
<dbReference type="GO" id="GO:0006508">
    <property type="term" value="P:proteolysis"/>
    <property type="evidence" value="ECO:0007669"/>
    <property type="project" value="UniProtKB-KW"/>
</dbReference>
<feature type="transmembrane region" description="Helical" evidence="12">
    <location>
        <begin position="53"/>
        <end position="71"/>
    </location>
</feature>
<evidence type="ECO:0000259" key="13">
    <source>
        <dbReference type="Pfam" id="PF02163"/>
    </source>
</evidence>
<sequence>MTRHKWLPPVHLHPILIVFILISFLTGTFIELMTILAIVLVHELGHYAAARWFRWRIRGVMLWVFGGVMDTDEQGTRPFREEVIVTLAGPAQHLFIYLLLFVLSGSQIVLPSVIETAYVYNTVILLFNLLPIWPLDGGKLLFLFLSERLPYRKAYDSIILFSLWLNVALVLVLLFFVPFTLSAFLLFMFLLMENRNDWKQRYYVFMRFLLQRYQGRVHANQVQPIEVSHRHKLIDVFNCFHRDRAHTVYVTIPGNSRQSLDEMECLHSYFHERNYRKSIGELVSHVS</sequence>
<gene>
    <name evidence="14" type="ORF">ACFQ4A_14820</name>
</gene>
<evidence type="ECO:0000313" key="15">
    <source>
        <dbReference type="Proteomes" id="UP001597178"/>
    </source>
</evidence>
<evidence type="ECO:0000256" key="7">
    <source>
        <dbReference type="ARBA" id="ARBA00022801"/>
    </source>
</evidence>
<feature type="transmembrane region" description="Helical" evidence="12">
    <location>
        <begin position="91"/>
        <end position="110"/>
    </location>
</feature>
<dbReference type="Pfam" id="PF02163">
    <property type="entry name" value="Peptidase_M50"/>
    <property type="match status" value="2"/>
</dbReference>
<evidence type="ECO:0000256" key="4">
    <source>
        <dbReference type="ARBA" id="ARBA00022670"/>
    </source>
</evidence>
<dbReference type="EMBL" id="JBHTNH010000029">
    <property type="protein sequence ID" value="MFD1362927.1"/>
    <property type="molecule type" value="Genomic_DNA"/>
</dbReference>
<protein>
    <submittedName>
        <fullName evidence="14">Site-2 protease family protein</fullName>
    </submittedName>
</protein>
<keyword evidence="6" id="KW-0479">Metal-binding</keyword>
<comment type="caution">
    <text evidence="14">The sequence shown here is derived from an EMBL/GenBank/DDBJ whole genome shotgun (WGS) entry which is preliminary data.</text>
</comment>
<feature type="transmembrane region" description="Helical" evidence="12">
    <location>
        <begin position="117"/>
        <end position="135"/>
    </location>
</feature>
<dbReference type="PANTHER" id="PTHR39188:SF3">
    <property type="entry name" value="STAGE IV SPORULATION PROTEIN FB"/>
    <property type="match status" value="1"/>
</dbReference>
<keyword evidence="15" id="KW-1185">Reference proteome</keyword>
<feature type="transmembrane region" description="Helical" evidence="12">
    <location>
        <begin position="15"/>
        <end position="41"/>
    </location>
</feature>
<keyword evidence="11 12" id="KW-0472">Membrane</keyword>
<feature type="transmembrane region" description="Helical" evidence="12">
    <location>
        <begin position="158"/>
        <end position="191"/>
    </location>
</feature>
<evidence type="ECO:0000256" key="3">
    <source>
        <dbReference type="ARBA" id="ARBA00007931"/>
    </source>
</evidence>
<evidence type="ECO:0000256" key="5">
    <source>
        <dbReference type="ARBA" id="ARBA00022692"/>
    </source>
</evidence>
<evidence type="ECO:0000256" key="1">
    <source>
        <dbReference type="ARBA" id="ARBA00001947"/>
    </source>
</evidence>
<dbReference type="InterPro" id="IPR008915">
    <property type="entry name" value="Peptidase_M50"/>
</dbReference>
<evidence type="ECO:0000256" key="2">
    <source>
        <dbReference type="ARBA" id="ARBA00004141"/>
    </source>
</evidence>
<comment type="cofactor">
    <cofactor evidence="1">
        <name>Zn(2+)</name>
        <dbReference type="ChEBI" id="CHEBI:29105"/>
    </cofactor>
</comment>
<proteinExistence type="inferred from homology"/>
<keyword evidence="9 12" id="KW-1133">Transmembrane helix</keyword>
<evidence type="ECO:0000313" key="14">
    <source>
        <dbReference type="EMBL" id="MFD1362927.1"/>
    </source>
</evidence>
<evidence type="ECO:0000256" key="8">
    <source>
        <dbReference type="ARBA" id="ARBA00022833"/>
    </source>
</evidence>
<reference evidence="15" key="1">
    <citation type="journal article" date="2019" name="Int. J. Syst. Evol. Microbiol.">
        <title>The Global Catalogue of Microorganisms (GCM) 10K type strain sequencing project: providing services to taxonomists for standard genome sequencing and annotation.</title>
        <authorList>
            <consortium name="The Broad Institute Genomics Platform"/>
            <consortium name="The Broad Institute Genome Sequencing Center for Infectious Disease"/>
            <person name="Wu L."/>
            <person name="Ma J."/>
        </authorList>
    </citation>
    <scope>NUCLEOTIDE SEQUENCE [LARGE SCALE GENOMIC DNA]</scope>
    <source>
        <strain evidence="15">CCUG 54822</strain>
    </source>
</reference>
<keyword evidence="4 14" id="KW-0645">Protease</keyword>
<keyword evidence="8" id="KW-0862">Zinc</keyword>
<feature type="domain" description="Peptidase M50" evidence="13">
    <location>
        <begin position="32"/>
        <end position="104"/>
    </location>
</feature>
<keyword evidence="10" id="KW-0482">Metalloprotease</keyword>
<feature type="domain" description="Peptidase M50" evidence="13">
    <location>
        <begin position="111"/>
        <end position="158"/>
    </location>
</feature>
<name>A0ABW3ZYT3_9BACI</name>
<organism evidence="14 15">
    <name type="scientific">Lentibacillus salinarum</name>
    <dbReference type="NCBI Taxonomy" id="446820"/>
    <lineage>
        <taxon>Bacteria</taxon>
        <taxon>Bacillati</taxon>
        <taxon>Bacillota</taxon>
        <taxon>Bacilli</taxon>
        <taxon>Bacillales</taxon>
        <taxon>Bacillaceae</taxon>
        <taxon>Lentibacillus</taxon>
    </lineage>
</organism>
<accession>A0ABW3ZYT3</accession>
<evidence type="ECO:0000256" key="11">
    <source>
        <dbReference type="ARBA" id="ARBA00023136"/>
    </source>
</evidence>
<comment type="subcellular location">
    <subcellularLocation>
        <location evidence="2">Membrane</location>
        <topology evidence="2">Multi-pass membrane protein</topology>
    </subcellularLocation>
</comment>
<keyword evidence="7" id="KW-0378">Hydrolase</keyword>
<comment type="similarity">
    <text evidence="3">Belongs to the peptidase M50B family.</text>
</comment>